<dbReference type="EMBL" id="BMUB01000033">
    <property type="protein sequence ID" value="GGV04326.1"/>
    <property type="molecule type" value="Genomic_DNA"/>
</dbReference>
<sequence>MSPRQQKAVVILGAALVGTYVLGNVAKSQARVLGLNAAQLAALTAGVAFAMRNA</sequence>
<reference evidence="1" key="2">
    <citation type="submission" date="2020-09" db="EMBL/GenBank/DDBJ databases">
        <authorList>
            <person name="Sun Q."/>
            <person name="Ohkuma M."/>
        </authorList>
    </citation>
    <scope>NUCLEOTIDE SEQUENCE</scope>
    <source>
        <strain evidence="1">JCM 4434</strain>
    </source>
</reference>
<proteinExistence type="predicted"/>
<name>A0A8H9HYX7_KITAU</name>
<organism evidence="1 2">
    <name type="scientific">Kitasatospora aureofaciens</name>
    <name type="common">Streptomyces aureofaciens</name>
    <dbReference type="NCBI Taxonomy" id="1894"/>
    <lineage>
        <taxon>Bacteria</taxon>
        <taxon>Bacillati</taxon>
        <taxon>Actinomycetota</taxon>
        <taxon>Actinomycetes</taxon>
        <taxon>Kitasatosporales</taxon>
        <taxon>Streptomycetaceae</taxon>
        <taxon>Kitasatospora</taxon>
    </lineage>
</organism>
<reference evidence="1" key="1">
    <citation type="journal article" date="2014" name="Int. J. Syst. Evol. Microbiol.">
        <title>Complete genome sequence of Corynebacterium casei LMG S-19264T (=DSM 44701T), isolated from a smear-ripened cheese.</title>
        <authorList>
            <consortium name="US DOE Joint Genome Institute (JGI-PGF)"/>
            <person name="Walter F."/>
            <person name="Albersmeier A."/>
            <person name="Kalinowski J."/>
            <person name="Ruckert C."/>
        </authorList>
    </citation>
    <scope>NUCLEOTIDE SEQUENCE</scope>
    <source>
        <strain evidence="1">JCM 4434</strain>
    </source>
</reference>
<dbReference type="GeneID" id="97489770"/>
<dbReference type="RefSeq" id="WP_157881816.1">
    <property type="nucleotide sequence ID" value="NZ_BMUB01000033.1"/>
</dbReference>
<comment type="caution">
    <text evidence="1">The sequence shown here is derived from an EMBL/GenBank/DDBJ whole genome shotgun (WGS) entry which is preliminary data.</text>
</comment>
<evidence type="ECO:0000313" key="2">
    <source>
        <dbReference type="Proteomes" id="UP000610124"/>
    </source>
</evidence>
<dbReference type="Proteomes" id="UP000610124">
    <property type="component" value="Unassembled WGS sequence"/>
</dbReference>
<evidence type="ECO:0000313" key="1">
    <source>
        <dbReference type="EMBL" id="GGV04326.1"/>
    </source>
</evidence>
<dbReference type="AlphaFoldDB" id="A0A8H9HYX7"/>
<gene>
    <name evidence="1" type="ORF">GCM10010502_68780</name>
</gene>
<accession>A0A8H9HYX7</accession>
<protein>
    <submittedName>
        <fullName evidence="1">Uncharacterized protein</fullName>
    </submittedName>
</protein>